<comment type="caution">
    <text evidence="10">The sequence shown here is derived from an EMBL/GenBank/DDBJ whole genome shotgun (WGS) entry which is preliminary data.</text>
</comment>
<feature type="region of interest" description="Disordered" evidence="8">
    <location>
        <begin position="1"/>
        <end position="66"/>
    </location>
</feature>
<evidence type="ECO:0000256" key="6">
    <source>
        <dbReference type="ARBA" id="ARBA00023242"/>
    </source>
</evidence>
<dbReference type="SMART" id="SM00380">
    <property type="entry name" value="AP2"/>
    <property type="match status" value="1"/>
</dbReference>
<dbReference type="Gene3D" id="1.10.10.60">
    <property type="entry name" value="Homeodomain-like"/>
    <property type="match status" value="1"/>
</dbReference>
<feature type="compositionally biased region" description="Low complexity" evidence="8">
    <location>
        <begin position="35"/>
        <end position="47"/>
    </location>
</feature>
<dbReference type="InterPro" id="IPR006447">
    <property type="entry name" value="Myb_dom_plants"/>
</dbReference>
<dbReference type="PANTHER" id="PTHR31985:SF302">
    <property type="entry name" value="ETHYLENE-RESPONSIVE TRANSCRIPTION FACTOR ERF027"/>
    <property type="match status" value="1"/>
</dbReference>
<gene>
    <name evidence="10" type="ORF">WN944_024870</name>
</gene>
<dbReference type="SUPFAM" id="SSF46689">
    <property type="entry name" value="Homeodomain-like"/>
    <property type="match status" value="1"/>
</dbReference>
<dbReference type="EMBL" id="JBCGBO010000024">
    <property type="protein sequence ID" value="KAK9181731.1"/>
    <property type="molecule type" value="Genomic_DNA"/>
</dbReference>
<evidence type="ECO:0000256" key="3">
    <source>
        <dbReference type="ARBA" id="ARBA00023125"/>
    </source>
</evidence>
<keyword evidence="3" id="KW-0238">DNA-binding</keyword>
<accession>A0AAP0QBP6</accession>
<evidence type="ECO:0000313" key="11">
    <source>
        <dbReference type="Proteomes" id="UP001428341"/>
    </source>
</evidence>
<dbReference type="InterPro" id="IPR001471">
    <property type="entry name" value="AP2/ERF_dom"/>
</dbReference>
<dbReference type="SUPFAM" id="SSF54171">
    <property type="entry name" value="DNA-binding domain"/>
    <property type="match status" value="1"/>
</dbReference>
<evidence type="ECO:0000256" key="2">
    <source>
        <dbReference type="ARBA" id="ARBA00023015"/>
    </source>
</evidence>
<dbReference type="GO" id="GO:0003700">
    <property type="term" value="F:DNA-binding transcription factor activity"/>
    <property type="evidence" value="ECO:0007669"/>
    <property type="project" value="InterPro"/>
</dbReference>
<dbReference type="Gene3D" id="3.30.730.10">
    <property type="entry name" value="AP2/ERF domain"/>
    <property type="match status" value="1"/>
</dbReference>
<keyword evidence="11" id="KW-1185">Reference proteome</keyword>
<evidence type="ECO:0000259" key="9">
    <source>
        <dbReference type="PROSITE" id="PS51032"/>
    </source>
</evidence>
<keyword evidence="4" id="KW-0010">Activator</keyword>
<name>A0AAP0QBP6_9ROSI</name>
<comment type="subcellular location">
    <subcellularLocation>
        <location evidence="1">Nucleus</location>
    </subcellularLocation>
</comment>
<evidence type="ECO:0000313" key="10">
    <source>
        <dbReference type="EMBL" id="KAK9181731.1"/>
    </source>
</evidence>
<dbReference type="NCBIfam" id="TIGR01557">
    <property type="entry name" value="myb_SHAQKYF"/>
    <property type="match status" value="1"/>
</dbReference>
<dbReference type="CDD" id="cd00018">
    <property type="entry name" value="AP2"/>
    <property type="match status" value="1"/>
</dbReference>
<sequence length="742" mass="79267">MADPHQRDQQPPVTRPPQLSKPSIQVPEPEPAPSPAASSSSSLSSPSKGRHPSYRGIRSRSGKWVSEIREPSETTCIWLGTFPTPEMAAAAYDVAALALIGPYTPLNFPNMIISYPVPASTSASDIRAAAAQAAAAMGSGSEPGPVQRESEGTSSSTCMGQEFVDEDELLNMPNLPVDMAEGMFERAGFSADKFSFDDTVPTSPGNDRNKNERDSRRKPSEKGKGKQTKQNAAAPTRMVWTYPLHKLFVQAYRQISYERVTPKKILKLMDVPELTTQNVASHLQRGGGLGSLARPRIVVLGGGWRNQNKGSRLGTVEGMVRSAGLILRLTAWYSGSDGEICWFDFAVDSGGLVVVTGGGDVGLLELDLWKFRIFLKRAEDLEKQSPDAIEKYHALKSSLTSFHLSMLLQEAREFSQIRDKLQQMETSPSLPGYGSGVSALNGTRLGSIGFPSSEASSSSSVPQPGLLGTQANFHQSLYGNTRNPLFTCGSSGSSDMEASPLSCGGLAAGLMKQMDSQKLQSRPNPYANDNTYANNAGIRLNDDDGELIPAGQTSLINGNGLNGGYGLISGTSGIMANAAFGHLTPGASSSSARFDNATYQIPPAFAGANEQENTSMLSPLSSQQQYGPGNNAQNDFTNFAPINNASVNGNKAQAERFGEGIEDSLFDFHIVPSNHQLFFQQEGGECAVNPNLGSGSGSHQAGLNLPINQSQNPGIYEAFAAGHHSLSPWFEPTLEQARPILN</sequence>
<keyword evidence="5" id="KW-0804">Transcription</keyword>
<dbReference type="InterPro" id="IPR009057">
    <property type="entry name" value="Homeodomain-like_sf"/>
</dbReference>
<feature type="region of interest" description="Disordered" evidence="8">
    <location>
        <begin position="195"/>
        <end position="234"/>
    </location>
</feature>
<feature type="domain" description="AP2/ERF" evidence="9">
    <location>
        <begin position="53"/>
        <end position="109"/>
    </location>
</feature>
<evidence type="ECO:0000256" key="4">
    <source>
        <dbReference type="ARBA" id="ARBA00023159"/>
    </source>
</evidence>
<dbReference type="GO" id="GO:0005634">
    <property type="term" value="C:nucleus"/>
    <property type="evidence" value="ECO:0007669"/>
    <property type="project" value="UniProtKB-SubCell"/>
</dbReference>
<dbReference type="InterPro" id="IPR051032">
    <property type="entry name" value="AP2/ERF_TF_ERF_subfamily"/>
</dbReference>
<protein>
    <recommendedName>
        <fullName evidence="9">AP2/ERF domain-containing protein</fullName>
    </recommendedName>
</protein>
<evidence type="ECO:0000256" key="8">
    <source>
        <dbReference type="SAM" id="MobiDB-lite"/>
    </source>
</evidence>
<keyword evidence="6" id="KW-0539">Nucleus</keyword>
<organism evidence="10 11">
    <name type="scientific">Citrus x changshan-huyou</name>
    <dbReference type="NCBI Taxonomy" id="2935761"/>
    <lineage>
        <taxon>Eukaryota</taxon>
        <taxon>Viridiplantae</taxon>
        <taxon>Streptophyta</taxon>
        <taxon>Embryophyta</taxon>
        <taxon>Tracheophyta</taxon>
        <taxon>Spermatophyta</taxon>
        <taxon>Magnoliopsida</taxon>
        <taxon>eudicotyledons</taxon>
        <taxon>Gunneridae</taxon>
        <taxon>Pentapetalae</taxon>
        <taxon>rosids</taxon>
        <taxon>malvids</taxon>
        <taxon>Sapindales</taxon>
        <taxon>Rutaceae</taxon>
        <taxon>Aurantioideae</taxon>
        <taxon>Citrus</taxon>
    </lineage>
</organism>
<dbReference type="Proteomes" id="UP001428341">
    <property type="component" value="Unassembled WGS sequence"/>
</dbReference>
<dbReference type="PANTHER" id="PTHR31985">
    <property type="entry name" value="ETHYLENE-RESPONSIVE TRANSCRIPTION FACTOR ERF042-RELATED"/>
    <property type="match status" value="1"/>
</dbReference>
<reference evidence="10 11" key="1">
    <citation type="submission" date="2024-05" db="EMBL/GenBank/DDBJ databases">
        <title>Haplotype-resolved chromosome-level genome assembly of Huyou (Citrus changshanensis).</title>
        <authorList>
            <person name="Miao C."/>
            <person name="Chen W."/>
            <person name="Wu Y."/>
            <person name="Wang L."/>
            <person name="Zhao S."/>
            <person name="Grierson D."/>
            <person name="Xu C."/>
            <person name="Chen K."/>
        </authorList>
    </citation>
    <scope>NUCLEOTIDE SEQUENCE [LARGE SCALE GENOMIC DNA]</scope>
    <source>
        <strain evidence="10">01-14</strain>
        <tissue evidence="10">Leaf</tissue>
    </source>
</reference>
<evidence type="ECO:0000256" key="7">
    <source>
        <dbReference type="ARBA" id="ARBA00024343"/>
    </source>
</evidence>
<feature type="compositionally biased region" description="Basic residues" evidence="8">
    <location>
        <begin position="48"/>
        <end position="61"/>
    </location>
</feature>
<dbReference type="AlphaFoldDB" id="A0AAP0QBP6"/>
<keyword evidence="2" id="KW-0805">Transcription regulation</keyword>
<dbReference type="InterPro" id="IPR016177">
    <property type="entry name" value="DNA-bd_dom_sf"/>
</dbReference>
<dbReference type="Pfam" id="PF00847">
    <property type="entry name" value="AP2"/>
    <property type="match status" value="1"/>
</dbReference>
<dbReference type="InterPro" id="IPR036955">
    <property type="entry name" value="AP2/ERF_dom_sf"/>
</dbReference>
<feature type="region of interest" description="Disordered" evidence="8">
    <location>
        <begin position="135"/>
        <end position="158"/>
    </location>
</feature>
<evidence type="ECO:0000256" key="5">
    <source>
        <dbReference type="ARBA" id="ARBA00023163"/>
    </source>
</evidence>
<comment type="similarity">
    <text evidence="7">Belongs to the AP2/ERF transcription factor family. ERF subfamily.</text>
</comment>
<feature type="compositionally biased region" description="Basic and acidic residues" evidence="8">
    <location>
        <begin position="207"/>
        <end position="224"/>
    </location>
</feature>
<proteinExistence type="inferred from homology"/>
<dbReference type="GO" id="GO:0003677">
    <property type="term" value="F:DNA binding"/>
    <property type="evidence" value="ECO:0007669"/>
    <property type="project" value="UniProtKB-KW"/>
</dbReference>
<dbReference type="PROSITE" id="PS51032">
    <property type="entry name" value="AP2_ERF"/>
    <property type="match status" value="1"/>
</dbReference>
<evidence type="ECO:0000256" key="1">
    <source>
        <dbReference type="ARBA" id="ARBA00004123"/>
    </source>
</evidence>